<evidence type="ECO:0000313" key="2">
    <source>
        <dbReference type="EMBL" id="EUN21063.1"/>
    </source>
</evidence>
<dbReference type="SUPFAM" id="SSF53448">
    <property type="entry name" value="Nucleotide-diphospho-sugar transferases"/>
    <property type="match status" value="1"/>
</dbReference>
<feature type="compositionally biased region" description="Pro residues" evidence="1">
    <location>
        <begin position="143"/>
        <end position="154"/>
    </location>
</feature>
<gene>
    <name evidence="2" type="ORF">COCVIDRAFT_114953</name>
</gene>
<name>W7DS89_BIPV3</name>
<proteinExistence type="predicted"/>
<dbReference type="InterPro" id="IPR029044">
    <property type="entry name" value="Nucleotide-diphossugar_trans"/>
</dbReference>
<dbReference type="Proteomes" id="UP000054337">
    <property type="component" value="Unassembled WGS sequence"/>
</dbReference>
<evidence type="ECO:0000256" key="1">
    <source>
        <dbReference type="SAM" id="MobiDB-lite"/>
    </source>
</evidence>
<feature type="region of interest" description="Disordered" evidence="1">
    <location>
        <begin position="88"/>
        <end position="127"/>
    </location>
</feature>
<reference evidence="2 3" key="1">
    <citation type="journal article" date="2013" name="PLoS Genet.">
        <title>Comparative genome structure, secondary metabolite, and effector coding capacity across Cochliobolus pathogens.</title>
        <authorList>
            <person name="Condon B.J."/>
            <person name="Leng Y."/>
            <person name="Wu D."/>
            <person name="Bushley K.E."/>
            <person name="Ohm R.A."/>
            <person name="Otillar R."/>
            <person name="Martin J."/>
            <person name="Schackwitz W."/>
            <person name="Grimwood J."/>
            <person name="MohdZainudin N."/>
            <person name="Xue C."/>
            <person name="Wang R."/>
            <person name="Manning V.A."/>
            <person name="Dhillon B."/>
            <person name="Tu Z.J."/>
            <person name="Steffenson B.J."/>
            <person name="Salamov A."/>
            <person name="Sun H."/>
            <person name="Lowry S."/>
            <person name="LaButti K."/>
            <person name="Han J."/>
            <person name="Copeland A."/>
            <person name="Lindquist E."/>
            <person name="Barry K."/>
            <person name="Schmutz J."/>
            <person name="Baker S.E."/>
            <person name="Ciuffetti L.M."/>
            <person name="Grigoriev I.V."/>
            <person name="Zhong S."/>
            <person name="Turgeon B.G."/>
        </authorList>
    </citation>
    <scope>NUCLEOTIDE SEQUENCE [LARGE SCALE GENOMIC DNA]</scope>
    <source>
        <strain evidence="2 3">FI3</strain>
    </source>
</reference>
<dbReference type="GeneID" id="26250651"/>
<dbReference type="OrthoDB" id="2014201at2759"/>
<sequence>MKSWNNHPVNQRWLRTTLSSFLLVSIFLFLSTQSEIIHRQFEKIPSQDVLGNKGSKAVEEKLSFLDTPLILDDLSAEEEPVDLAPSSAMEKLTGPIPSPAIEEKPSIEEEPPDGKLWEGQPVDAIPTPETLPEEITAQDKPTEPTPPIPTPPPYKLATEQVNQDTKKYAYMIFMTQDMDVSDDLEKDNYFVAARILLWQLLHDPSTRTKHDVIVMVTPNVSQARRDRLKRDGAIVHAVDFLHTPNDAWLKTSVQRWNNILTKMRAWEMVQYDRILMLDADSMLLKSLDPVFDDPAVHLLATTNPSDTTTNTTLPSTYLIASNSEVWNSTHSFPPTHSTGLKKPGYMNAGFFILAPSLAAFEYYKSLMNTPNSFDPKYQEQNLINYAHRWDGPMPWRELAYTWNIRWPNDQDIEKGLYSVHEKWWDHPFLFGNEKTKQWMLSRRWEMKGWYDAWDKVHEERE</sequence>
<feature type="region of interest" description="Disordered" evidence="1">
    <location>
        <begin position="135"/>
        <end position="154"/>
    </location>
</feature>
<dbReference type="InterPro" id="IPR050587">
    <property type="entry name" value="GNT1/Glycosyltrans_8"/>
</dbReference>
<dbReference type="PANTHER" id="PTHR11183">
    <property type="entry name" value="GLYCOGENIN SUBFAMILY MEMBER"/>
    <property type="match status" value="1"/>
</dbReference>
<dbReference type="EMBL" id="KI968866">
    <property type="protein sequence ID" value="EUN21063.1"/>
    <property type="molecule type" value="Genomic_DNA"/>
</dbReference>
<accession>W7DS89</accession>
<evidence type="ECO:0000313" key="3">
    <source>
        <dbReference type="Proteomes" id="UP000054337"/>
    </source>
</evidence>
<dbReference type="RefSeq" id="XP_014550637.1">
    <property type="nucleotide sequence ID" value="XM_014695151.1"/>
</dbReference>
<dbReference type="AlphaFoldDB" id="W7DS89"/>
<protein>
    <submittedName>
        <fullName evidence="2">Glycosyltransferase family 8 protein</fullName>
    </submittedName>
</protein>
<keyword evidence="3" id="KW-1185">Reference proteome</keyword>
<organism evidence="2 3">
    <name type="scientific">Bipolaris victoriae (strain FI3)</name>
    <name type="common">Victoria blight of oats agent</name>
    <name type="synonym">Cochliobolus victoriae</name>
    <dbReference type="NCBI Taxonomy" id="930091"/>
    <lineage>
        <taxon>Eukaryota</taxon>
        <taxon>Fungi</taxon>
        <taxon>Dikarya</taxon>
        <taxon>Ascomycota</taxon>
        <taxon>Pezizomycotina</taxon>
        <taxon>Dothideomycetes</taxon>
        <taxon>Pleosporomycetidae</taxon>
        <taxon>Pleosporales</taxon>
        <taxon>Pleosporineae</taxon>
        <taxon>Pleosporaceae</taxon>
        <taxon>Bipolaris</taxon>
    </lineage>
</organism>
<dbReference type="GO" id="GO:0016740">
    <property type="term" value="F:transferase activity"/>
    <property type="evidence" value="ECO:0007669"/>
    <property type="project" value="UniProtKB-KW"/>
</dbReference>
<feature type="compositionally biased region" description="Basic and acidic residues" evidence="1">
    <location>
        <begin position="101"/>
        <end position="116"/>
    </location>
</feature>
<dbReference type="HOGENOM" id="CLU_048469_0_1_1"/>
<dbReference type="Gene3D" id="3.90.550.10">
    <property type="entry name" value="Spore Coat Polysaccharide Biosynthesis Protein SpsA, Chain A"/>
    <property type="match status" value="1"/>
</dbReference>